<organism evidence="2 3">
    <name type="scientific">Enterobacter cloacae</name>
    <dbReference type="NCBI Taxonomy" id="550"/>
    <lineage>
        <taxon>Bacteria</taxon>
        <taxon>Pseudomonadati</taxon>
        <taxon>Pseudomonadota</taxon>
        <taxon>Gammaproteobacteria</taxon>
        <taxon>Enterobacterales</taxon>
        <taxon>Enterobacteriaceae</taxon>
        <taxon>Enterobacter</taxon>
        <taxon>Enterobacter cloacae complex</taxon>
    </lineage>
</organism>
<dbReference type="EMBL" id="CP056117">
    <property type="protein sequence ID" value="QLA00449.1"/>
    <property type="molecule type" value="Genomic_DNA"/>
</dbReference>
<evidence type="ECO:0000313" key="2">
    <source>
        <dbReference type="EMBL" id="QLA00449.1"/>
    </source>
</evidence>
<evidence type="ECO:0000313" key="3">
    <source>
        <dbReference type="Proteomes" id="UP000509421"/>
    </source>
</evidence>
<proteinExistence type="predicted"/>
<dbReference type="InterPro" id="IPR029100">
    <property type="entry name" value="Ntox50"/>
</dbReference>
<dbReference type="Proteomes" id="UP000509421">
    <property type="component" value="Chromosome"/>
</dbReference>
<feature type="domain" description="Bacterial toxin 50" evidence="1">
    <location>
        <begin position="2"/>
        <end position="31"/>
    </location>
</feature>
<gene>
    <name evidence="2" type="ORF">HWQ14_08245</name>
</gene>
<evidence type="ECO:0000259" key="1">
    <source>
        <dbReference type="Pfam" id="PF15542"/>
    </source>
</evidence>
<protein>
    <recommendedName>
        <fullName evidence="1">Bacterial toxin 50 domain-containing protein</fullName>
    </recommendedName>
</protein>
<reference evidence="2 3" key="1">
    <citation type="submission" date="2020-06" db="EMBL/GenBank/DDBJ databases">
        <title>Long-read sequencing of DSM26481-BlokeschLab.</title>
        <authorList>
            <person name="Blokesch M."/>
        </authorList>
    </citation>
    <scope>NUCLEOTIDE SEQUENCE [LARGE SCALE GENOMIC DNA]</scope>
    <source>
        <strain evidence="2 3">DSM 26481</strain>
    </source>
</reference>
<dbReference type="Pfam" id="PF15542">
    <property type="entry name" value="Ntox50"/>
    <property type="match status" value="1"/>
</dbReference>
<accession>A0A7H8UKQ1</accession>
<sequence>MGNYIDPQTGASTPITNGIVHYGKNGVHIVPARPSE</sequence>
<dbReference type="AlphaFoldDB" id="A0A7H8UKQ1"/>
<name>A0A7H8UKQ1_ENTCL</name>